<name>A0AAP2CPL6_9RHOB</name>
<dbReference type="RefSeq" id="WP_327793982.1">
    <property type="nucleotide sequence ID" value="NZ_JADQAZ010000002.1"/>
</dbReference>
<evidence type="ECO:0000313" key="3">
    <source>
        <dbReference type="Proteomes" id="UP001315686"/>
    </source>
</evidence>
<dbReference type="Pfam" id="PF03275">
    <property type="entry name" value="GLF"/>
    <property type="match status" value="1"/>
</dbReference>
<dbReference type="AlphaFoldDB" id="A0AAP2CPL6"/>
<proteinExistence type="predicted"/>
<dbReference type="GO" id="GO:0050660">
    <property type="term" value="F:flavin adenine dinucleotide binding"/>
    <property type="evidence" value="ECO:0007669"/>
    <property type="project" value="TreeGrafter"/>
</dbReference>
<dbReference type="PANTHER" id="PTHR21197:SF0">
    <property type="entry name" value="UDP-GALACTOPYRANOSE MUTASE"/>
    <property type="match status" value="1"/>
</dbReference>
<dbReference type="Proteomes" id="UP001315686">
    <property type="component" value="Unassembled WGS sequence"/>
</dbReference>
<evidence type="ECO:0000259" key="1">
    <source>
        <dbReference type="Pfam" id="PF03275"/>
    </source>
</evidence>
<feature type="domain" description="UDP-galactopyranose mutase C-terminal" evidence="1">
    <location>
        <begin position="150"/>
        <end position="349"/>
    </location>
</feature>
<evidence type="ECO:0000313" key="2">
    <source>
        <dbReference type="EMBL" id="MBT0957758.1"/>
    </source>
</evidence>
<organism evidence="2 3">
    <name type="scientific">Harenicola maris</name>
    <dbReference type="NCBI Taxonomy" id="2841044"/>
    <lineage>
        <taxon>Bacteria</taxon>
        <taxon>Pseudomonadati</taxon>
        <taxon>Pseudomonadota</taxon>
        <taxon>Alphaproteobacteria</taxon>
        <taxon>Rhodobacterales</taxon>
        <taxon>Paracoccaceae</taxon>
        <taxon>Harenicola</taxon>
    </lineage>
</organism>
<dbReference type="Gene3D" id="3.40.50.720">
    <property type="entry name" value="NAD(P)-binding Rossmann-like Domain"/>
    <property type="match status" value="3"/>
</dbReference>
<dbReference type="InterPro" id="IPR015899">
    <property type="entry name" value="UDP-GalPyranose_mutase_C"/>
</dbReference>
<gene>
    <name evidence="2" type="ORF">IV417_10185</name>
</gene>
<dbReference type="SUPFAM" id="SSF54373">
    <property type="entry name" value="FAD-linked reductases, C-terminal domain"/>
    <property type="match status" value="1"/>
</dbReference>
<accession>A0AAP2CPL6</accession>
<reference evidence="2 3" key="1">
    <citation type="journal article" date="2021" name="Arch. Microbiol.">
        <title>Harenicola maris gen. nov., sp. nov. isolated from the Sea of Japan shallow sediments.</title>
        <authorList>
            <person name="Romanenko L.A."/>
            <person name="Kurilenko V.V."/>
            <person name="Chernysheva N.Y."/>
            <person name="Tekutyeva L.A."/>
            <person name="Velansky P.V."/>
            <person name="Svetashev V.I."/>
            <person name="Isaeva M.P."/>
        </authorList>
    </citation>
    <scope>NUCLEOTIDE SEQUENCE [LARGE SCALE GENOMIC DNA]</scope>
    <source>
        <strain evidence="2 3">KMM 3653</strain>
    </source>
</reference>
<sequence length="384" mass="42810">MTHKDALIVGAGFSGAVIARTLAEAGQSVTVIDARPHVAGNCYTERDAETDVMIHVYGPHIFHTGDEEVWDYVNRFGVFRRYDHRVKTTSQGAVYLMPVNLHTINQFYGKTFGPAEAAAHIAAQASSDIDEPANFEEQAMKFIGPDLYGAFFKGYTEKQWGCSPRDLPASILKRLPVRFSYNDSYFAHPHQGMPEEGYTAIVAAILDHPGIELRLGTEYEAGMEEGFGHLFWSGPLDGYFGYALGRLGYRTLDFERFTEEGDYQGCAVMNYGDSDVPFTRITEHKHFAPWESHEGSVCYREFSRECGPDDIPYYPIRMVEEKKLLADYVAKAQALEGVTFVGRLGSYRYLDMDVTIREALDCARGHLAAQAAGSPTPAFSVDPL</sequence>
<dbReference type="GO" id="GO:0005829">
    <property type="term" value="C:cytosol"/>
    <property type="evidence" value="ECO:0007669"/>
    <property type="project" value="TreeGrafter"/>
</dbReference>
<dbReference type="PANTHER" id="PTHR21197">
    <property type="entry name" value="UDP-GALACTOPYRANOSE MUTASE"/>
    <property type="match status" value="1"/>
</dbReference>
<protein>
    <submittedName>
        <fullName evidence="2">NAD(P)-binding protein</fullName>
    </submittedName>
</protein>
<keyword evidence="3" id="KW-1185">Reference proteome</keyword>
<dbReference type="Pfam" id="PF13450">
    <property type="entry name" value="NAD_binding_8"/>
    <property type="match status" value="1"/>
</dbReference>
<comment type="caution">
    <text evidence="2">The sequence shown here is derived from an EMBL/GenBank/DDBJ whole genome shotgun (WGS) entry which is preliminary data.</text>
</comment>
<dbReference type="GO" id="GO:0008767">
    <property type="term" value="F:UDP-galactopyranose mutase activity"/>
    <property type="evidence" value="ECO:0007669"/>
    <property type="project" value="InterPro"/>
</dbReference>
<dbReference type="SUPFAM" id="SSF51971">
    <property type="entry name" value="Nucleotide-binding domain"/>
    <property type="match status" value="1"/>
</dbReference>
<dbReference type="EMBL" id="JADQAZ010000002">
    <property type="protein sequence ID" value="MBT0957758.1"/>
    <property type="molecule type" value="Genomic_DNA"/>
</dbReference>